<keyword evidence="1" id="KW-0472">Membrane</keyword>
<keyword evidence="3" id="KW-1185">Reference proteome</keyword>
<evidence type="ECO:0000313" key="3">
    <source>
        <dbReference type="Proteomes" id="UP001451303"/>
    </source>
</evidence>
<accession>A0ABR3DN91</accession>
<name>A0ABR3DN91_NEUIN</name>
<organism evidence="2 3">
    <name type="scientific">Neurospora intermedia</name>
    <dbReference type="NCBI Taxonomy" id="5142"/>
    <lineage>
        <taxon>Eukaryota</taxon>
        <taxon>Fungi</taxon>
        <taxon>Dikarya</taxon>
        <taxon>Ascomycota</taxon>
        <taxon>Pezizomycotina</taxon>
        <taxon>Sordariomycetes</taxon>
        <taxon>Sordariomycetidae</taxon>
        <taxon>Sordariales</taxon>
        <taxon>Sordariaceae</taxon>
        <taxon>Neurospora</taxon>
    </lineage>
</organism>
<dbReference type="EMBL" id="JAVLET010000002">
    <property type="protein sequence ID" value="KAL0474115.1"/>
    <property type="molecule type" value="Genomic_DNA"/>
</dbReference>
<sequence>MTLGCIVRVHPRYNVKGLNYFVEDEPTQFDPTPLVKFIIQNPDRPNEAGPEKMTWQGRSWPRRLHPPRVIPRHQQLRFDTFIALVLWSLPATPTPSLSSATCLGVDIDKSGIPYSPARALPFSVSASQLTLFQTSLRTITEEFATYHTRAKAPERAYLQKCGLGAEGYARYIHGLLPILILIKKGLLLAGMFLWAYERQD</sequence>
<proteinExistence type="predicted"/>
<gene>
    <name evidence="2" type="ORF">QR685DRAFT_542588</name>
</gene>
<evidence type="ECO:0000313" key="2">
    <source>
        <dbReference type="EMBL" id="KAL0474115.1"/>
    </source>
</evidence>
<keyword evidence="1" id="KW-0812">Transmembrane</keyword>
<keyword evidence="1" id="KW-1133">Transmembrane helix</keyword>
<comment type="caution">
    <text evidence="2">The sequence shown here is derived from an EMBL/GenBank/DDBJ whole genome shotgun (WGS) entry which is preliminary data.</text>
</comment>
<evidence type="ECO:0000256" key="1">
    <source>
        <dbReference type="SAM" id="Phobius"/>
    </source>
</evidence>
<feature type="transmembrane region" description="Helical" evidence="1">
    <location>
        <begin position="175"/>
        <end position="196"/>
    </location>
</feature>
<reference evidence="2 3" key="1">
    <citation type="submission" date="2023-09" db="EMBL/GenBank/DDBJ databases">
        <title>Multi-omics analysis of a traditional fermented food reveals byproduct-associated fungal strains for waste-to-food upcycling.</title>
        <authorList>
            <consortium name="Lawrence Berkeley National Laboratory"/>
            <person name="Rekdal V.M."/>
            <person name="Villalobos-Escobedo J.M."/>
            <person name="Rodriguez-Valeron N."/>
            <person name="Garcia M.O."/>
            <person name="Vasquez D.P."/>
            <person name="Damayanti I."/>
            <person name="Sorensen P.M."/>
            <person name="Baidoo E.E."/>
            <person name="De Carvalho A.C."/>
            <person name="Riley R."/>
            <person name="Lipzen A."/>
            <person name="He G."/>
            <person name="Yan M."/>
            <person name="Haridas S."/>
            <person name="Daum C."/>
            <person name="Yoshinaga Y."/>
            <person name="Ng V."/>
            <person name="Grigoriev I.V."/>
            <person name="Munk R."/>
            <person name="Nuraida L."/>
            <person name="Wijaya C.H."/>
            <person name="Morales P.-C."/>
            <person name="Keasling J.D."/>
        </authorList>
    </citation>
    <scope>NUCLEOTIDE SEQUENCE [LARGE SCALE GENOMIC DNA]</scope>
    <source>
        <strain evidence="2 3">FGSC 2613</strain>
    </source>
</reference>
<protein>
    <submittedName>
        <fullName evidence="2">Uncharacterized protein</fullName>
    </submittedName>
</protein>
<dbReference type="Proteomes" id="UP001451303">
    <property type="component" value="Unassembled WGS sequence"/>
</dbReference>